<evidence type="ECO:0000313" key="2">
    <source>
        <dbReference type="EMBL" id="KIJ63973.1"/>
    </source>
</evidence>
<dbReference type="OrthoDB" id="2641762at2759"/>
<evidence type="ECO:0000313" key="3">
    <source>
        <dbReference type="Proteomes" id="UP000053820"/>
    </source>
</evidence>
<feature type="transmembrane region" description="Helical" evidence="1">
    <location>
        <begin position="27"/>
        <end position="45"/>
    </location>
</feature>
<dbReference type="HOGENOM" id="CLU_044614_0_2_1"/>
<reference evidence="2 3" key="1">
    <citation type="submission" date="2014-04" db="EMBL/GenBank/DDBJ databases">
        <title>Evolutionary Origins and Diversification of the Mycorrhizal Mutualists.</title>
        <authorList>
            <consortium name="DOE Joint Genome Institute"/>
            <consortium name="Mycorrhizal Genomics Consortium"/>
            <person name="Kohler A."/>
            <person name="Kuo A."/>
            <person name="Nagy L.G."/>
            <person name="Floudas D."/>
            <person name="Copeland A."/>
            <person name="Barry K.W."/>
            <person name="Cichocki N."/>
            <person name="Veneault-Fourrey C."/>
            <person name="LaButti K."/>
            <person name="Lindquist E.A."/>
            <person name="Lipzen A."/>
            <person name="Lundell T."/>
            <person name="Morin E."/>
            <person name="Murat C."/>
            <person name="Riley R."/>
            <person name="Ohm R."/>
            <person name="Sun H."/>
            <person name="Tunlid A."/>
            <person name="Henrissat B."/>
            <person name="Grigoriev I.V."/>
            <person name="Hibbett D.S."/>
            <person name="Martin F."/>
        </authorList>
    </citation>
    <scope>NUCLEOTIDE SEQUENCE [LARGE SCALE GENOMIC DNA]</scope>
    <source>
        <strain evidence="2 3">MD-312</strain>
    </source>
</reference>
<accession>A0A0C9W8R5</accession>
<keyword evidence="1" id="KW-0812">Transmembrane</keyword>
<dbReference type="AlphaFoldDB" id="A0A0C9W8R5"/>
<feature type="transmembrane region" description="Helical" evidence="1">
    <location>
        <begin position="221"/>
        <end position="240"/>
    </location>
</feature>
<feature type="transmembrane region" description="Helical" evidence="1">
    <location>
        <begin position="139"/>
        <end position="160"/>
    </location>
</feature>
<dbReference type="EMBL" id="KN839848">
    <property type="protein sequence ID" value="KIJ63973.1"/>
    <property type="molecule type" value="Genomic_DNA"/>
</dbReference>
<evidence type="ECO:0000256" key="1">
    <source>
        <dbReference type="SAM" id="Phobius"/>
    </source>
</evidence>
<keyword evidence="3" id="KW-1185">Reference proteome</keyword>
<protein>
    <submittedName>
        <fullName evidence="2">Uncharacterized protein</fullName>
    </submittedName>
</protein>
<proteinExistence type="predicted"/>
<sequence>MNPYSPQEPASILEIERDIFIGDSLSLLIYGVSLVLFVQCMVAFLKRTDVSSPNRWGLMTYTLLMFSCSTIFVALDSTLFRNAFVDYRNYPGGPIGYSVATYDAPMSITANAFFMLANWLADGLLLYRCLIVYSGRRWVVGPPLAIYFASISMGIVFTYADSRPATTAWSSSAVDFGLAYFSISCSLNIILSLMIAGRIFVYRQTVHHVLGKEHTSPYMSIAALVIESSALYAFFSILFIASYASNSNLSRIFLPILEHIQVIAPILIMLRVANKSAWTATTGHRPTGSLVFQPASQSGATETLEHDASFHLQLRSTNTRSKLSSNIHGSSTTEVQDKE</sequence>
<gene>
    <name evidence="2" type="ORF">HYDPIDRAFT_154930</name>
</gene>
<feature type="transmembrane region" description="Helical" evidence="1">
    <location>
        <begin position="180"/>
        <end position="201"/>
    </location>
</feature>
<name>A0A0C9W8R5_9AGAM</name>
<dbReference type="Proteomes" id="UP000053820">
    <property type="component" value="Unassembled WGS sequence"/>
</dbReference>
<organism evidence="2 3">
    <name type="scientific">Hydnomerulius pinastri MD-312</name>
    <dbReference type="NCBI Taxonomy" id="994086"/>
    <lineage>
        <taxon>Eukaryota</taxon>
        <taxon>Fungi</taxon>
        <taxon>Dikarya</taxon>
        <taxon>Basidiomycota</taxon>
        <taxon>Agaricomycotina</taxon>
        <taxon>Agaricomycetes</taxon>
        <taxon>Agaricomycetidae</taxon>
        <taxon>Boletales</taxon>
        <taxon>Boletales incertae sedis</taxon>
        <taxon>Leucogyrophana</taxon>
    </lineage>
</organism>
<keyword evidence="1" id="KW-0472">Membrane</keyword>
<keyword evidence="1" id="KW-1133">Transmembrane helix</keyword>
<feature type="transmembrane region" description="Helical" evidence="1">
    <location>
        <begin position="57"/>
        <end position="75"/>
    </location>
</feature>